<feature type="domain" description="RING-type" evidence="15">
    <location>
        <begin position="20"/>
        <end position="60"/>
    </location>
</feature>
<feature type="compositionally biased region" description="Basic and acidic residues" evidence="14">
    <location>
        <begin position="273"/>
        <end position="292"/>
    </location>
</feature>
<evidence type="ECO:0000256" key="14">
    <source>
        <dbReference type="SAM" id="MobiDB-lite"/>
    </source>
</evidence>
<feature type="region of interest" description="Disordered" evidence="14">
    <location>
        <begin position="121"/>
        <end position="148"/>
    </location>
</feature>
<accession>A0A9D4RNJ5</accession>
<feature type="region of interest" description="Disordered" evidence="14">
    <location>
        <begin position="221"/>
        <end position="245"/>
    </location>
</feature>
<feature type="region of interest" description="Disordered" evidence="14">
    <location>
        <begin position="549"/>
        <end position="622"/>
    </location>
</feature>
<keyword evidence="4" id="KW-0479">Metal-binding</keyword>
<feature type="compositionally biased region" description="Low complexity" evidence="14">
    <location>
        <begin position="1425"/>
        <end position="1434"/>
    </location>
</feature>
<reference evidence="17" key="2">
    <citation type="submission" date="2020-11" db="EMBL/GenBank/DDBJ databases">
        <authorList>
            <person name="McCartney M.A."/>
            <person name="Auch B."/>
            <person name="Kono T."/>
            <person name="Mallez S."/>
            <person name="Becker A."/>
            <person name="Gohl D.M."/>
            <person name="Silverstein K.A.T."/>
            <person name="Koren S."/>
            <person name="Bechman K.B."/>
            <person name="Herman A."/>
            <person name="Abrahante J.E."/>
            <person name="Garbe J."/>
        </authorList>
    </citation>
    <scope>NUCLEOTIDE SEQUENCE</scope>
    <source>
        <strain evidence="17">Duluth1</strain>
        <tissue evidence="17">Whole animal</tissue>
    </source>
</reference>
<keyword evidence="9" id="KW-0234">DNA repair</keyword>
<feature type="compositionally biased region" description="Basic and acidic residues" evidence="14">
    <location>
        <begin position="597"/>
        <end position="607"/>
    </location>
</feature>
<evidence type="ECO:0000256" key="6">
    <source>
        <dbReference type="ARBA" id="ARBA00022763"/>
    </source>
</evidence>
<dbReference type="InterPro" id="IPR031099">
    <property type="entry name" value="BRCA1-associated"/>
</dbReference>
<dbReference type="Gene3D" id="3.30.40.10">
    <property type="entry name" value="Zinc/RING finger domain, C3HC4 (zinc finger)"/>
    <property type="match status" value="1"/>
</dbReference>
<keyword evidence="8" id="KW-0862">Zinc</keyword>
<feature type="region of interest" description="Disordered" evidence="14">
    <location>
        <begin position="1683"/>
        <end position="1719"/>
    </location>
</feature>
<evidence type="ECO:0000256" key="13">
    <source>
        <dbReference type="PROSITE-ProRule" id="PRU00175"/>
    </source>
</evidence>
<feature type="region of interest" description="Disordered" evidence="14">
    <location>
        <begin position="689"/>
        <end position="719"/>
    </location>
</feature>
<dbReference type="GO" id="GO:0070531">
    <property type="term" value="C:BRCA1-A complex"/>
    <property type="evidence" value="ECO:0007669"/>
    <property type="project" value="TreeGrafter"/>
</dbReference>
<dbReference type="PANTHER" id="PTHR13763:SF0">
    <property type="entry name" value="BREAST CANCER TYPE 1 SUSCEPTIBILITY PROTEIN"/>
    <property type="match status" value="1"/>
</dbReference>
<feature type="compositionally biased region" description="Polar residues" evidence="14">
    <location>
        <begin position="2100"/>
        <end position="2119"/>
    </location>
</feature>
<dbReference type="PROSITE" id="PS00518">
    <property type="entry name" value="ZF_RING_1"/>
    <property type="match status" value="1"/>
</dbReference>
<sequence>MEASKKVQEILGQMQKTLECSICLELMTNPVSTSCGHQFCRFCLIEFLERKKQVPCPLCKKMITKRSLIEREQLGEMVLGVKSLIAAFQKDTGVLFSPLRGPQSSVLPGSPDVIRAKTASDKHKTKVRSTKPKAKAAETTSCPPEEIIPSSDRQQQLLDLIESGNLDARNDSVPNIKAGAMKLKIQPASKAKGKALLVASGDIKEKNEGEHLKRNNEDENIQQTDTTDCEGISPRQLSNDTRESKKNKDMYYVAKRLSESASTDVIEESFGQDNEKNGKVHEKSSKNGEHEEELHNLELGKISLKELDKKAIDNHIEMNTDNDILSSASFSINSSQSTGPLFKTPVEMVTKKGKDKISKAAIEFETNRRSSRSNSKKGNALGESGLDEIDTKLTPDVDMELAHGNDIQRTYSRKGKSLPKERRKSVEKVFEWLNNVEESKTEKLVVESVLDEKKSGTIATTGKRQSKKSRKLQEDEKAMGLKMKHLAKQVEETSKELLFAFDDFAERKEKEIDTIGEENVGRHSGLASESVEIGKTEHVGTHVNNYLEMEGKDESDDEAVKDTETDKYDSAEQQPKGSLMLSKDGQTFNQKLPKNVNDADEHNKTVDKNTTCLPKPSSEHTMNGNIAEQESKCENNSDVQVKKKKIFKTRTSTLNSDILRPPNVEGKNAIYTDVSSQVGKSKLLIDETTNFSPESDPYEFKSSQNTPNKPLEKKAGKRIKKTVQKKVPNNVKPRVVFAQPNKRNINEMNKMWNIDPGKKLPDQQNNEKEINKITETISAAEEYNLLTSTQEAINKMDTNGKTRNTSSTEPNNTKNTDIMLKKVRFQEPDLNNFVSSGKVDDLEKTKLEFQKSAKAKEYEEYLRKDTAAAGDVDDNSSDDISEDYRFQDDSSGTDDLEIVATPEQFEKPDLDLQPDEVKQKLSEQSLLEIDYEGSSLQTTQTKEQSNSENVDIVRATPALSTVPMFKTTFRKPLTGINTYESKKNENEKSTHQNTLSDEKMNHNKHEREPDKMMLSPRCKKNKVQIPAQSKHGRKGTIAEAERLYQDLDVVAETPLITIVKTIPETPVDITVKQKCSGDKHQEENGIDELAEVHQESNENPIESDSDVTQTPSAENELQWQNNEQKSGKNKPGIEYYHDKEHKRVIGESSSTSTCTQNTDNSESLLKSTTSPARLVGQSAKKPEVIENLRNSNCEQTKPLDEEEEIGKIDKRDEKNSKQCVPVSSEDPVMSSFGSRGKQKRKRKCFMLDDKEDLLDQGSLILDKEANFEELENEQKSKRQRSYNNGPAEAEPESSVKCGTNTKDSQDSLKGSKTKIKENSVDMIADTCNSYFTGSLKGHAASVRREENVMNDDKQPDDYNETINIPGSVDSQMSTVDPKYIEPDYETIQITAHTSKQKKHQRNHEISRDNLNEREHSQESTFVAQSSNSNVPSSNQATQRENVQTDASQGSSCSGMDRSRHLSGLLMSPDSSFTYHGIQPSPDDIFCLDSEMPKIDQSPNAELTERIFLSPDSEGNSVYIEKVLEIKSSGQEKRKKKKDANAVNDVIESTKAQECKSWENGKSDNNYQLEQRKKVTNCQRQCEVINMVDEVNDMDDNQNRARTQKSEVLGIKTLKEGHVLDKLKYKAQKDKMLSPSLPKMSVPAEENVVEEVELLNFRPNRMRMEEENMVSPSTRIKSNLIQASKVTPGSKSTPASNVSPTSNDLNKIRTPIGGVSKYSPSVRKTHMNRVEGQFTKFGTIEPEVVDFDMKSDDDHIDKSTTKKDKSKYVTSESHHKYVETNEKDNFGTDCFVDQNVAIVENKNYESQTCEQDDCMLSQDELPELDTVIFKRNVNEKELATRVTNKTKNESPHDMTPGKLQKRNIDHSVAAKSKANYGDKLKRDNKRDEDDVDEVSDESDLNFDEDSVQENTEHYVAKAKKDQHTKSDDNYSSTSSEFRLDSSDEEDDSVEKKALDTIAKFNEIKKSIENTSSSDVICLTQPCARNGTNSETKTKNDRKSKFLTDKKSSDTSKKTLESRQEDKKHYSAKKYSTILDSSDSEIGSQPVVLESELEDEDDNVSGPVGVSEVDDKDDDDVVVHRKRVKRTIISDDSSDNDDDSSRMCNLTSSSAFSSQSEILNTQERESLERDLERLAREKKAIEERLRQKSMLKTQDKKTANIVSLQVDDSDDEMIDADDSDQDDDEDRMDLDFNHSPPTVTQQDSYQLSPPTHLASQDVQTVPDSDPSQPSRTPLLTLDPNILNARGDNLACRKSNLGVVVTGLTATQIKETRKLASQMDVKFFTKFNNTVTHVVVKPVDDDDRLCERTLKFFQGIAHKCWIVSFFWVADSLQLGRLLHEGPYEIQGDTALGRLHSGPRKSRESKKRLFENINFMLIGENSSLSKESLTELILAAGGCVPSDLTLKGQGSRSICVACTDFDDEEGDEAVELQKQTRHKAAELKRRFGLVTVTREWVLDSLCLFEVQPIEEYSVTCT</sequence>
<dbReference type="InterPro" id="IPR036420">
    <property type="entry name" value="BRCT_dom_sf"/>
</dbReference>
<feature type="region of interest" description="Disordered" evidence="14">
    <location>
        <begin position="1838"/>
        <end position="1949"/>
    </location>
</feature>
<dbReference type="GO" id="GO:0005694">
    <property type="term" value="C:chromosome"/>
    <property type="evidence" value="ECO:0007669"/>
    <property type="project" value="UniProtKB-SubCell"/>
</dbReference>
<keyword evidence="11" id="KW-0131">Cell cycle</keyword>
<protein>
    <recommendedName>
        <fullName evidence="12">RING-type E3 ubiquitin transferase BRCA1</fullName>
    </recommendedName>
</protein>
<dbReference type="GO" id="GO:0045944">
    <property type="term" value="P:positive regulation of transcription by RNA polymerase II"/>
    <property type="evidence" value="ECO:0007669"/>
    <property type="project" value="TreeGrafter"/>
</dbReference>
<feature type="region of interest" description="Disordered" evidence="14">
    <location>
        <begin position="264"/>
        <end position="292"/>
    </location>
</feature>
<feature type="compositionally biased region" description="Acidic residues" evidence="14">
    <location>
        <begin position="2165"/>
        <end position="2186"/>
    </location>
</feature>
<dbReference type="GO" id="GO:0004842">
    <property type="term" value="F:ubiquitin-protein transferase activity"/>
    <property type="evidence" value="ECO:0007669"/>
    <property type="project" value="TreeGrafter"/>
</dbReference>
<comment type="caution">
    <text evidence="17">The sequence shown here is derived from an EMBL/GenBank/DDBJ whole genome shotgun (WGS) entry which is preliminary data.</text>
</comment>
<dbReference type="InterPro" id="IPR001841">
    <property type="entry name" value="Znf_RING"/>
</dbReference>
<evidence type="ECO:0000256" key="11">
    <source>
        <dbReference type="ARBA" id="ARBA00023306"/>
    </source>
</evidence>
<dbReference type="PROSITE" id="PS50172">
    <property type="entry name" value="BRCT"/>
    <property type="match status" value="2"/>
</dbReference>
<evidence type="ECO:0000256" key="9">
    <source>
        <dbReference type="ARBA" id="ARBA00023204"/>
    </source>
</evidence>
<gene>
    <name evidence="17" type="ORF">DPMN_036865</name>
</gene>
<feature type="compositionally biased region" description="Basic and acidic residues" evidence="14">
    <location>
        <begin position="2120"/>
        <end position="2129"/>
    </location>
</feature>
<dbReference type="InterPro" id="IPR001357">
    <property type="entry name" value="BRCT_dom"/>
</dbReference>
<keyword evidence="5" id="KW-0677">Repeat</keyword>
<dbReference type="InterPro" id="IPR013083">
    <property type="entry name" value="Znf_RING/FYVE/PHD"/>
</dbReference>
<feature type="compositionally biased region" description="Polar residues" evidence="14">
    <location>
        <begin position="2193"/>
        <end position="2231"/>
    </location>
</feature>
<feature type="region of interest" description="Disordered" evidence="14">
    <location>
        <begin position="980"/>
        <end position="1009"/>
    </location>
</feature>
<feature type="compositionally biased region" description="Acidic residues" evidence="14">
    <location>
        <begin position="1888"/>
        <end position="1906"/>
    </location>
</feature>
<feature type="compositionally biased region" description="Polar residues" evidence="14">
    <location>
        <begin position="1435"/>
        <end position="1453"/>
    </location>
</feature>
<dbReference type="InterPro" id="IPR018957">
    <property type="entry name" value="Znf_C3HC4_RING-type"/>
</dbReference>
<feature type="compositionally biased region" description="Basic and acidic residues" evidence="14">
    <location>
        <begin position="1261"/>
        <end position="1276"/>
    </location>
</feature>
<evidence type="ECO:0000256" key="12">
    <source>
        <dbReference type="ARBA" id="ARBA00031556"/>
    </source>
</evidence>
<evidence type="ECO:0000256" key="5">
    <source>
        <dbReference type="ARBA" id="ARBA00022737"/>
    </source>
</evidence>
<dbReference type="CDD" id="cd16498">
    <property type="entry name" value="RING-HC_BRCA1"/>
    <property type="match status" value="1"/>
</dbReference>
<dbReference type="SMART" id="SM00184">
    <property type="entry name" value="RING"/>
    <property type="match status" value="1"/>
</dbReference>
<feature type="compositionally biased region" description="Basic and acidic residues" evidence="14">
    <location>
        <begin position="1342"/>
        <end position="1356"/>
    </location>
</feature>
<feature type="compositionally biased region" description="Polar residues" evidence="14">
    <location>
        <begin position="1097"/>
        <end position="1124"/>
    </location>
</feature>
<feature type="compositionally biased region" description="Basic and acidic residues" evidence="14">
    <location>
        <begin position="558"/>
        <end position="570"/>
    </location>
</feature>
<evidence type="ECO:0000259" key="16">
    <source>
        <dbReference type="PROSITE" id="PS50172"/>
    </source>
</evidence>
<dbReference type="OrthoDB" id="6105938at2759"/>
<feature type="domain" description="BRCT" evidence="16">
    <location>
        <begin position="2361"/>
        <end position="2470"/>
    </location>
</feature>
<evidence type="ECO:0000313" key="18">
    <source>
        <dbReference type="Proteomes" id="UP000828390"/>
    </source>
</evidence>
<evidence type="ECO:0000256" key="7">
    <source>
        <dbReference type="ARBA" id="ARBA00022771"/>
    </source>
</evidence>
<dbReference type="SUPFAM" id="SSF57850">
    <property type="entry name" value="RING/U-box"/>
    <property type="match status" value="1"/>
</dbReference>
<keyword evidence="7 13" id="KW-0863">Zinc-finger</keyword>
<dbReference type="PANTHER" id="PTHR13763">
    <property type="entry name" value="BREAST CANCER TYPE 1 SUSCEPTIBILITY PROTEIN BRCA1"/>
    <property type="match status" value="1"/>
</dbReference>
<keyword evidence="18" id="KW-1185">Reference proteome</keyword>
<dbReference type="GO" id="GO:0008270">
    <property type="term" value="F:zinc ion binding"/>
    <property type="evidence" value="ECO:0007669"/>
    <property type="project" value="UniProtKB-KW"/>
</dbReference>
<feature type="compositionally biased region" description="Basic and acidic residues" evidence="14">
    <location>
        <begin position="1135"/>
        <end position="1145"/>
    </location>
</feature>
<feature type="compositionally biased region" description="Acidic residues" evidence="14">
    <location>
        <begin position="871"/>
        <end position="881"/>
    </location>
</feature>
<name>A0A9D4RNJ5_DREPO</name>
<dbReference type="Proteomes" id="UP000828390">
    <property type="component" value="Unassembled WGS sequence"/>
</dbReference>
<feature type="compositionally biased region" description="Basic residues" evidence="14">
    <location>
        <begin position="123"/>
        <end position="134"/>
    </location>
</feature>
<feature type="region of interest" description="Disordered" evidence="14">
    <location>
        <begin position="1093"/>
        <end position="1242"/>
    </location>
</feature>
<dbReference type="Pfam" id="PF00097">
    <property type="entry name" value="zf-C3HC4"/>
    <property type="match status" value="1"/>
</dbReference>
<feature type="region of interest" description="Disordered" evidence="14">
    <location>
        <begin position="1969"/>
        <end position="2129"/>
    </location>
</feature>
<feature type="region of interest" description="Disordered" evidence="14">
    <location>
        <begin position="1257"/>
        <end position="1313"/>
    </location>
</feature>
<feature type="compositionally biased region" description="Basic and acidic residues" evidence="14">
    <location>
        <begin position="1205"/>
        <end position="1216"/>
    </location>
</feature>
<evidence type="ECO:0000256" key="3">
    <source>
        <dbReference type="ARBA" id="ARBA00022454"/>
    </source>
</evidence>
<dbReference type="SUPFAM" id="SSF52113">
    <property type="entry name" value="BRCT domain"/>
    <property type="match status" value="2"/>
</dbReference>
<feature type="region of interest" description="Disordered" evidence="14">
    <location>
        <begin position="1339"/>
        <end position="1374"/>
    </location>
</feature>
<evidence type="ECO:0000313" key="17">
    <source>
        <dbReference type="EMBL" id="KAH3873628.1"/>
    </source>
</evidence>
<feature type="compositionally biased region" description="Basic and acidic residues" evidence="14">
    <location>
        <begin position="1875"/>
        <end position="1887"/>
    </location>
</feature>
<evidence type="ECO:0000256" key="10">
    <source>
        <dbReference type="ARBA" id="ARBA00023242"/>
    </source>
</evidence>
<proteinExistence type="predicted"/>
<dbReference type="PROSITE" id="PS50089">
    <property type="entry name" value="ZF_RING_2"/>
    <property type="match status" value="1"/>
</dbReference>
<feature type="region of interest" description="Disordered" evidence="14">
    <location>
        <begin position="869"/>
        <end position="894"/>
    </location>
</feature>
<evidence type="ECO:0000256" key="8">
    <source>
        <dbReference type="ARBA" id="ARBA00022833"/>
    </source>
</evidence>
<dbReference type="EMBL" id="JAIWYP010000002">
    <property type="protein sequence ID" value="KAH3873628.1"/>
    <property type="molecule type" value="Genomic_DNA"/>
</dbReference>
<feature type="compositionally biased region" description="Polar residues" evidence="14">
    <location>
        <begin position="1147"/>
        <end position="1171"/>
    </location>
</feature>
<evidence type="ECO:0000259" key="15">
    <source>
        <dbReference type="PROSITE" id="PS50089"/>
    </source>
</evidence>
<organism evidence="17 18">
    <name type="scientific">Dreissena polymorpha</name>
    <name type="common">Zebra mussel</name>
    <name type="synonym">Mytilus polymorpha</name>
    <dbReference type="NCBI Taxonomy" id="45954"/>
    <lineage>
        <taxon>Eukaryota</taxon>
        <taxon>Metazoa</taxon>
        <taxon>Spiralia</taxon>
        <taxon>Lophotrochozoa</taxon>
        <taxon>Mollusca</taxon>
        <taxon>Bivalvia</taxon>
        <taxon>Autobranchia</taxon>
        <taxon>Heteroconchia</taxon>
        <taxon>Euheterodonta</taxon>
        <taxon>Imparidentia</taxon>
        <taxon>Neoheterodontei</taxon>
        <taxon>Myida</taxon>
        <taxon>Dreissenoidea</taxon>
        <taxon>Dreissenidae</taxon>
        <taxon>Dreissena</taxon>
    </lineage>
</organism>
<feature type="region of interest" description="Disordered" evidence="14">
    <location>
        <begin position="1391"/>
        <end position="1464"/>
    </location>
</feature>
<feature type="compositionally biased region" description="Polar residues" evidence="14">
    <location>
        <begin position="1360"/>
        <end position="1374"/>
    </location>
</feature>
<feature type="compositionally biased region" description="Polar residues" evidence="14">
    <location>
        <begin position="2032"/>
        <end position="2041"/>
    </location>
</feature>
<keyword evidence="3" id="KW-0158">Chromosome</keyword>
<feature type="compositionally biased region" description="Polar residues" evidence="14">
    <location>
        <begin position="1683"/>
        <end position="1704"/>
    </location>
</feature>
<comment type="subcellular location">
    <subcellularLocation>
        <location evidence="2">Chromosome</location>
    </subcellularLocation>
    <subcellularLocation>
        <location evidence="1">Nucleus</location>
    </subcellularLocation>
</comment>
<keyword evidence="10" id="KW-0539">Nucleus</keyword>
<feature type="compositionally biased region" description="Polar residues" evidence="14">
    <location>
        <begin position="1296"/>
        <end position="1310"/>
    </location>
</feature>
<dbReference type="SMART" id="SM00292">
    <property type="entry name" value="BRCT"/>
    <property type="match status" value="2"/>
</dbReference>
<evidence type="ECO:0000256" key="1">
    <source>
        <dbReference type="ARBA" id="ARBA00004123"/>
    </source>
</evidence>
<keyword evidence="6" id="KW-0227">DNA damage</keyword>
<feature type="region of interest" description="Disordered" evidence="14">
    <location>
        <begin position="2161"/>
        <end position="2234"/>
    </location>
</feature>
<reference evidence="17" key="1">
    <citation type="journal article" date="2019" name="bioRxiv">
        <title>The Genome of the Zebra Mussel, Dreissena polymorpha: A Resource for Invasive Species Research.</title>
        <authorList>
            <person name="McCartney M.A."/>
            <person name="Auch B."/>
            <person name="Kono T."/>
            <person name="Mallez S."/>
            <person name="Zhang Y."/>
            <person name="Obille A."/>
            <person name="Becker A."/>
            <person name="Abrahante J.E."/>
            <person name="Garbe J."/>
            <person name="Badalamenti J.P."/>
            <person name="Herman A."/>
            <person name="Mangelson H."/>
            <person name="Liachko I."/>
            <person name="Sullivan S."/>
            <person name="Sone E.D."/>
            <person name="Koren S."/>
            <person name="Silverstein K.A.T."/>
            <person name="Beckman K.B."/>
            <person name="Gohl D.M."/>
        </authorList>
    </citation>
    <scope>NUCLEOTIDE SEQUENCE</scope>
    <source>
        <strain evidence="17">Duluth1</strain>
        <tissue evidence="17">Whole animal</tissue>
    </source>
</reference>
<feature type="region of interest" description="Disordered" evidence="14">
    <location>
        <begin position="365"/>
        <end position="386"/>
    </location>
</feature>
<dbReference type="GO" id="GO:0031436">
    <property type="term" value="C:BRCA1-BARD1 complex"/>
    <property type="evidence" value="ECO:0007669"/>
    <property type="project" value="TreeGrafter"/>
</dbReference>
<evidence type="ECO:0000256" key="2">
    <source>
        <dbReference type="ARBA" id="ARBA00004286"/>
    </source>
</evidence>
<dbReference type="GO" id="GO:0000724">
    <property type="term" value="P:double-strand break repair via homologous recombination"/>
    <property type="evidence" value="ECO:0007669"/>
    <property type="project" value="TreeGrafter"/>
</dbReference>
<dbReference type="InterPro" id="IPR017907">
    <property type="entry name" value="Znf_RING_CS"/>
</dbReference>
<dbReference type="Gene3D" id="3.40.50.10190">
    <property type="entry name" value="BRCT domain"/>
    <property type="match status" value="2"/>
</dbReference>
<feature type="compositionally biased region" description="Basic and acidic residues" evidence="14">
    <location>
        <begin position="1909"/>
        <end position="1927"/>
    </location>
</feature>
<feature type="compositionally biased region" description="Basic and acidic residues" evidence="14">
    <location>
        <begin position="1990"/>
        <end position="2023"/>
    </location>
</feature>
<evidence type="ECO:0000256" key="4">
    <source>
        <dbReference type="ARBA" id="ARBA00022723"/>
    </source>
</evidence>
<feature type="compositionally biased region" description="Basic and acidic residues" evidence="14">
    <location>
        <begin position="1402"/>
        <end position="1417"/>
    </location>
</feature>
<dbReference type="Pfam" id="PF00533">
    <property type="entry name" value="BRCT"/>
    <property type="match status" value="1"/>
</dbReference>
<feature type="domain" description="BRCT" evidence="16">
    <location>
        <begin position="2252"/>
        <end position="2342"/>
    </location>
</feature>